<reference evidence="4" key="1">
    <citation type="submission" date="2018-06" db="EMBL/GenBank/DDBJ databases">
        <title>Description of a new Polynucleobacter species.</title>
        <authorList>
            <person name="Hahn M.W."/>
        </authorList>
    </citation>
    <scope>NUCLEOTIDE SEQUENCE [LARGE SCALE GENOMIC DNA]</scope>
    <source>
        <strain evidence="4">MG-25-Pas1-D2</strain>
    </source>
</reference>
<dbReference type="PANTHER" id="PTHR44188:SF1">
    <property type="entry name" value="GDAP1, ISOFORM A"/>
    <property type="match status" value="1"/>
</dbReference>
<proteinExistence type="inferred from homology"/>
<dbReference type="InterPro" id="IPR036282">
    <property type="entry name" value="Glutathione-S-Trfase_C_sf"/>
</dbReference>
<name>A0A2Z4JSB5_9BURK</name>
<dbReference type="GO" id="GO:0000266">
    <property type="term" value="P:mitochondrial fission"/>
    <property type="evidence" value="ECO:0007669"/>
    <property type="project" value="TreeGrafter"/>
</dbReference>
<evidence type="ECO:0000313" key="3">
    <source>
        <dbReference type="EMBL" id="AWW49677.1"/>
    </source>
</evidence>
<dbReference type="RefSeq" id="WP_112294607.1">
    <property type="nucleotide sequence ID" value="NZ_CBCSBS010000001.1"/>
</dbReference>
<dbReference type="CDD" id="cd00570">
    <property type="entry name" value="GST_N_family"/>
    <property type="match status" value="1"/>
</dbReference>
<dbReference type="AlphaFoldDB" id="A0A2Z4JSB5"/>
<feature type="domain" description="GST N-terminal" evidence="2">
    <location>
        <begin position="1"/>
        <end position="81"/>
    </location>
</feature>
<dbReference type="InterPro" id="IPR036249">
    <property type="entry name" value="Thioredoxin-like_sf"/>
</dbReference>
<dbReference type="SUPFAM" id="SSF52833">
    <property type="entry name" value="Thioredoxin-like"/>
    <property type="match status" value="1"/>
</dbReference>
<dbReference type="EMBL" id="CP030085">
    <property type="protein sequence ID" value="AWW49677.1"/>
    <property type="molecule type" value="Genomic_DNA"/>
</dbReference>
<dbReference type="InterPro" id="IPR004045">
    <property type="entry name" value="Glutathione_S-Trfase_N"/>
</dbReference>
<dbReference type="GO" id="GO:0008053">
    <property type="term" value="P:mitochondrial fusion"/>
    <property type="evidence" value="ECO:0007669"/>
    <property type="project" value="TreeGrafter"/>
</dbReference>
<dbReference type="Pfam" id="PF13417">
    <property type="entry name" value="GST_N_3"/>
    <property type="match status" value="1"/>
</dbReference>
<comment type="similarity">
    <text evidence="1">Belongs to the GST superfamily.</text>
</comment>
<dbReference type="GO" id="GO:0006626">
    <property type="term" value="P:protein targeting to mitochondrion"/>
    <property type="evidence" value="ECO:0007669"/>
    <property type="project" value="TreeGrafter"/>
</dbReference>
<accession>A0A2Z4JSB5</accession>
<dbReference type="PROSITE" id="PS50404">
    <property type="entry name" value="GST_NTER"/>
    <property type="match status" value="1"/>
</dbReference>
<evidence type="ECO:0000259" key="2">
    <source>
        <dbReference type="PROSITE" id="PS50404"/>
    </source>
</evidence>
<evidence type="ECO:0000313" key="4">
    <source>
        <dbReference type="Proteomes" id="UP000248592"/>
    </source>
</evidence>
<organism evidence="3 4">
    <name type="scientific">Polynucleobacter paneuropaeus</name>
    <dbReference type="NCBI Taxonomy" id="2527775"/>
    <lineage>
        <taxon>Bacteria</taxon>
        <taxon>Pseudomonadati</taxon>
        <taxon>Pseudomonadota</taxon>
        <taxon>Betaproteobacteria</taxon>
        <taxon>Burkholderiales</taxon>
        <taxon>Burkholderiaceae</taxon>
        <taxon>Polynucleobacter</taxon>
    </lineage>
</organism>
<protein>
    <recommendedName>
        <fullName evidence="2">GST N-terminal domain-containing protein</fullName>
    </recommendedName>
</protein>
<dbReference type="SUPFAM" id="SSF47616">
    <property type="entry name" value="GST C-terminal domain-like"/>
    <property type="match status" value="1"/>
</dbReference>
<dbReference type="Gene3D" id="1.20.1050.10">
    <property type="match status" value="1"/>
</dbReference>
<dbReference type="PANTHER" id="PTHR44188">
    <property type="entry name" value="GDAP1, ISOFORM A"/>
    <property type="match status" value="1"/>
</dbReference>
<dbReference type="Gene3D" id="3.40.30.10">
    <property type="entry name" value="Glutaredoxin"/>
    <property type="match status" value="1"/>
</dbReference>
<gene>
    <name evidence="3" type="ORF">Pas1_04330</name>
</gene>
<evidence type="ECO:0000256" key="1">
    <source>
        <dbReference type="ARBA" id="ARBA00007409"/>
    </source>
</evidence>
<sequence>MILYSAPPSYYSMIGRLALNAAQISFENHHMDIHVRKEQLAPWYIALNPHMTVPTLVDGKTILIDSQDILRLAATQAGNQWLDIDLNLSPQIEAVVKAHYAIPIERLTFCKAMLHLPILKFIFPRALGGIIKGLQAQLATAKDPAAVQAKITLNQSRIAYFTQGASLKEKMTLERNRVSAYLDQLPTLGNFLFGDKPSSADIVTAVLFGRLKMIGEYALVTNHARGLVLDQWFSRMQQQTAFQKSDIWLRFQWWRILLRG</sequence>
<dbReference type="Proteomes" id="UP000248592">
    <property type="component" value="Chromosome"/>
</dbReference>